<dbReference type="EMBL" id="JAFEJA010000001">
    <property type="protein sequence ID" value="MBM9621798.1"/>
    <property type="molecule type" value="Genomic_DNA"/>
</dbReference>
<comment type="caution">
    <text evidence="2">The sequence shown here is derived from an EMBL/GenBank/DDBJ whole genome shotgun (WGS) entry which is preliminary data.</text>
</comment>
<dbReference type="Gene3D" id="1.10.260.40">
    <property type="entry name" value="lambda repressor-like DNA-binding domains"/>
    <property type="match status" value="1"/>
</dbReference>
<dbReference type="PROSITE" id="PS50943">
    <property type="entry name" value="HTH_CROC1"/>
    <property type="match status" value="1"/>
</dbReference>
<dbReference type="InterPro" id="IPR001387">
    <property type="entry name" value="Cro/C1-type_HTH"/>
</dbReference>
<dbReference type="InterPro" id="IPR010982">
    <property type="entry name" value="Lambda_DNA-bd_dom_sf"/>
</dbReference>
<organism evidence="2 3">
    <name type="scientific">Streptomyces zhihengii</name>
    <dbReference type="NCBI Taxonomy" id="1818004"/>
    <lineage>
        <taxon>Bacteria</taxon>
        <taxon>Bacillati</taxon>
        <taxon>Actinomycetota</taxon>
        <taxon>Actinomycetes</taxon>
        <taxon>Kitasatosporales</taxon>
        <taxon>Streptomycetaceae</taxon>
        <taxon>Streptomyces</taxon>
    </lineage>
</organism>
<dbReference type="RefSeq" id="WP_205375616.1">
    <property type="nucleotide sequence ID" value="NZ_JAFEJA010000001.1"/>
</dbReference>
<name>A0ABS2UXR2_9ACTN</name>
<proteinExistence type="predicted"/>
<gene>
    <name evidence="2" type="ORF">JE024_24300</name>
</gene>
<evidence type="ECO:0000313" key="3">
    <source>
        <dbReference type="Proteomes" id="UP000664109"/>
    </source>
</evidence>
<evidence type="ECO:0000259" key="1">
    <source>
        <dbReference type="PROSITE" id="PS50943"/>
    </source>
</evidence>
<accession>A0ABS2UXR2</accession>
<keyword evidence="3" id="KW-1185">Reference proteome</keyword>
<feature type="domain" description="HTH cro/C1-type" evidence="1">
    <location>
        <begin position="48"/>
        <end position="82"/>
    </location>
</feature>
<evidence type="ECO:0000313" key="2">
    <source>
        <dbReference type="EMBL" id="MBM9621798.1"/>
    </source>
</evidence>
<protein>
    <submittedName>
        <fullName evidence="2">Helix-turn-helix transcriptional regulator</fullName>
    </submittedName>
</protein>
<dbReference type="SMART" id="SM00530">
    <property type="entry name" value="HTH_XRE"/>
    <property type="match status" value="1"/>
</dbReference>
<dbReference type="CDD" id="cd00093">
    <property type="entry name" value="HTH_XRE"/>
    <property type="match status" value="1"/>
</dbReference>
<dbReference type="SUPFAM" id="SSF47413">
    <property type="entry name" value="lambda repressor-like DNA-binding domains"/>
    <property type="match status" value="1"/>
</dbReference>
<dbReference type="Pfam" id="PF13560">
    <property type="entry name" value="HTH_31"/>
    <property type="match status" value="1"/>
</dbReference>
<reference evidence="2 3" key="1">
    <citation type="journal article" date="2016" name="Arch. Microbiol.">
        <title>Streptomyces zhihengii sp. nov., isolated from rhizospheric soil of Psammosilene tunicoides.</title>
        <authorList>
            <person name="Huang M.J."/>
            <person name="Fei J.J."/>
            <person name="Salam N."/>
            <person name="Kim C.J."/>
            <person name="Hozzein W.N."/>
            <person name="Xiao M."/>
            <person name="Huang H.Q."/>
            <person name="Li W.J."/>
        </authorList>
    </citation>
    <scope>NUCLEOTIDE SEQUENCE [LARGE SCALE GENOMIC DNA]</scope>
    <source>
        <strain evidence="2 3">YIM T102</strain>
    </source>
</reference>
<dbReference type="Proteomes" id="UP000664109">
    <property type="component" value="Unassembled WGS sequence"/>
</dbReference>
<sequence>MAEQKRTPTQITDPTGRTIAANVRWHRERTGLSTYDLAKKLTAADRPISASAIGKLERSERRVDVGDLVALAAVLNIPPSTLLLPRTVSGDVELTGVGKVNGKKAWRWMQGREPLRYPDDVVGAEARSQFLAMWLMASTPQGVGFDLTTQEGQQSLLTALKDGAWGTVTKGGEPGGESVD</sequence>